<feature type="region of interest" description="Disordered" evidence="1">
    <location>
        <begin position="46"/>
        <end position="68"/>
    </location>
</feature>
<dbReference type="EnsemblMetazoa" id="G3933.2">
    <property type="protein sequence ID" value="G3933.2:cds"/>
    <property type="gene ID" value="G3933"/>
</dbReference>
<keyword evidence="3" id="KW-1185">Reference proteome</keyword>
<evidence type="ECO:0000256" key="1">
    <source>
        <dbReference type="SAM" id="MobiDB-lite"/>
    </source>
</evidence>
<sequence length="68" mass="7350">GAYCPAMAESVTEEASKPGFGMRLAISSIARRFPSARNVSTHWLDQRLHGGQGPQSHSSSVKILVRNL</sequence>
<name>A0A8W8MYY2_MAGGI</name>
<dbReference type="Proteomes" id="UP000005408">
    <property type="component" value="Unassembled WGS sequence"/>
</dbReference>
<dbReference type="AlphaFoldDB" id="A0A8W8MYY2"/>
<reference evidence="2" key="1">
    <citation type="submission" date="2022-08" db="UniProtKB">
        <authorList>
            <consortium name="EnsemblMetazoa"/>
        </authorList>
    </citation>
    <scope>IDENTIFICATION</scope>
    <source>
        <strain evidence="2">05x7-T-G4-1.051#20</strain>
    </source>
</reference>
<evidence type="ECO:0000313" key="2">
    <source>
        <dbReference type="EnsemblMetazoa" id="G3933.2:cds"/>
    </source>
</evidence>
<proteinExistence type="predicted"/>
<accession>A0A8W8MYY2</accession>
<organism evidence="2 3">
    <name type="scientific">Magallana gigas</name>
    <name type="common">Pacific oyster</name>
    <name type="synonym">Crassostrea gigas</name>
    <dbReference type="NCBI Taxonomy" id="29159"/>
    <lineage>
        <taxon>Eukaryota</taxon>
        <taxon>Metazoa</taxon>
        <taxon>Spiralia</taxon>
        <taxon>Lophotrochozoa</taxon>
        <taxon>Mollusca</taxon>
        <taxon>Bivalvia</taxon>
        <taxon>Autobranchia</taxon>
        <taxon>Pteriomorphia</taxon>
        <taxon>Ostreida</taxon>
        <taxon>Ostreoidea</taxon>
        <taxon>Ostreidae</taxon>
        <taxon>Magallana</taxon>
    </lineage>
</organism>
<evidence type="ECO:0000313" key="3">
    <source>
        <dbReference type="Proteomes" id="UP000005408"/>
    </source>
</evidence>
<protein>
    <submittedName>
        <fullName evidence="2">Uncharacterized protein</fullName>
    </submittedName>
</protein>